<dbReference type="PROSITE" id="PS51704">
    <property type="entry name" value="GP_PDE"/>
    <property type="match status" value="1"/>
</dbReference>
<dbReference type="InterPro" id="IPR030395">
    <property type="entry name" value="GP_PDE_dom"/>
</dbReference>
<dbReference type="Pfam" id="PF03009">
    <property type="entry name" value="GDPD"/>
    <property type="match status" value="1"/>
</dbReference>
<dbReference type="CDD" id="cd08566">
    <property type="entry name" value="GDPD_AtGDE_like"/>
    <property type="match status" value="1"/>
</dbReference>
<dbReference type="EMBL" id="JACSPP010000003">
    <property type="protein sequence ID" value="MBD8039212.1"/>
    <property type="molecule type" value="Genomic_DNA"/>
</dbReference>
<accession>A0ABR8Y4S2</accession>
<proteinExistence type="predicted"/>
<dbReference type="PANTHER" id="PTHR46211">
    <property type="entry name" value="GLYCEROPHOSPHORYL DIESTER PHOSPHODIESTERASE"/>
    <property type="match status" value="1"/>
</dbReference>
<evidence type="ECO:0000313" key="2">
    <source>
        <dbReference type="EMBL" id="MBD8039212.1"/>
    </source>
</evidence>
<evidence type="ECO:0000259" key="1">
    <source>
        <dbReference type="PROSITE" id="PS51704"/>
    </source>
</evidence>
<comment type="caution">
    <text evidence="2">The sequence shown here is derived from an EMBL/GenBank/DDBJ whole genome shotgun (WGS) entry which is preliminary data.</text>
</comment>
<gene>
    <name evidence="2" type="ORF">H9625_01885</name>
</gene>
<evidence type="ECO:0000313" key="3">
    <source>
        <dbReference type="Proteomes" id="UP000620874"/>
    </source>
</evidence>
<sequence>MQNNPLNVNWQVEHPSATYKDPIEVVVHRGANHLAPENTVASAYAALEHGATWIELDVRKSKDGVLYNLHDETLDRTTNGQGALADMNSDEVDKLDAGSWFGKEYAGTRIPRISEMLDSLYGKANVFFDVKRGTPVKDLVRLVRQKGFATNSFFWFADEGMLKEFVRLAPEMKIKVNAGDIARLQYWMTVCRPSYVEINPEQITPEFKAFCKANGIRIMAAILNANEKAYRTAIEKEPDLVNLDQPELFQKVLAE</sequence>
<dbReference type="Gene3D" id="3.20.20.190">
    <property type="entry name" value="Phosphatidylinositol (PI) phosphodiesterase"/>
    <property type="match status" value="1"/>
</dbReference>
<dbReference type="SUPFAM" id="SSF51695">
    <property type="entry name" value="PLC-like phosphodiesterases"/>
    <property type="match status" value="1"/>
</dbReference>
<organism evidence="2 3">
    <name type="scientific">Phocaeicola intestinalis</name>
    <dbReference type="NCBI Taxonomy" id="2762212"/>
    <lineage>
        <taxon>Bacteria</taxon>
        <taxon>Pseudomonadati</taxon>
        <taxon>Bacteroidota</taxon>
        <taxon>Bacteroidia</taxon>
        <taxon>Bacteroidales</taxon>
        <taxon>Bacteroidaceae</taxon>
        <taxon>Phocaeicola</taxon>
    </lineage>
</organism>
<reference evidence="2 3" key="1">
    <citation type="submission" date="2020-08" db="EMBL/GenBank/DDBJ databases">
        <title>A Genomic Blueprint of the Chicken Gut Microbiome.</title>
        <authorList>
            <person name="Gilroy R."/>
            <person name="Ravi A."/>
            <person name="Getino M."/>
            <person name="Pursley I."/>
            <person name="Horton D.L."/>
            <person name="Alikhan N.-F."/>
            <person name="Baker D."/>
            <person name="Gharbi K."/>
            <person name="Hall N."/>
            <person name="Watson M."/>
            <person name="Adriaenssens E.M."/>
            <person name="Foster-Nyarko E."/>
            <person name="Jarju S."/>
            <person name="Secka A."/>
            <person name="Antonio M."/>
            <person name="Oren A."/>
            <person name="Chaudhuri R."/>
            <person name="La Ragione R.M."/>
            <person name="Hildebrand F."/>
            <person name="Pallen M.J."/>
        </authorList>
    </citation>
    <scope>NUCLEOTIDE SEQUENCE [LARGE SCALE GENOMIC DNA]</scope>
    <source>
        <strain evidence="2 3">Sa1CVN1</strain>
    </source>
</reference>
<dbReference type="InterPro" id="IPR017946">
    <property type="entry name" value="PLC-like_Pdiesterase_TIM-brl"/>
</dbReference>
<keyword evidence="3" id="KW-1185">Reference proteome</keyword>
<protein>
    <submittedName>
        <fullName evidence="2">Glycerophosphodiester phosphodiesterase family protein</fullName>
    </submittedName>
</protein>
<name>A0ABR8Y4S2_9BACT</name>
<dbReference type="Proteomes" id="UP000620874">
    <property type="component" value="Unassembled WGS sequence"/>
</dbReference>
<feature type="domain" description="GP-PDE" evidence="1">
    <location>
        <begin position="23"/>
        <end position="253"/>
    </location>
</feature>
<dbReference type="PANTHER" id="PTHR46211:SF14">
    <property type="entry name" value="GLYCEROPHOSPHODIESTER PHOSPHODIESTERASE"/>
    <property type="match status" value="1"/>
</dbReference>